<dbReference type="Pfam" id="PF13145">
    <property type="entry name" value="Rotamase_2"/>
    <property type="match status" value="1"/>
</dbReference>
<dbReference type="PANTHER" id="PTHR47529:SF1">
    <property type="entry name" value="PERIPLASMIC CHAPERONE PPID"/>
    <property type="match status" value="1"/>
</dbReference>
<proteinExistence type="predicted"/>
<dbReference type="Proteomes" id="UP001430804">
    <property type="component" value="Unassembled WGS sequence"/>
</dbReference>
<evidence type="ECO:0000313" key="9">
    <source>
        <dbReference type="Proteomes" id="UP001430804"/>
    </source>
</evidence>
<evidence type="ECO:0000256" key="2">
    <source>
        <dbReference type="ARBA" id="ARBA00022475"/>
    </source>
</evidence>
<dbReference type="InterPro" id="IPR052029">
    <property type="entry name" value="PpiD_chaperone"/>
</dbReference>
<accession>A0ABS6WRR7</accession>
<keyword evidence="6" id="KW-1133">Transmembrane helix</keyword>
<feature type="domain" description="PpiC" evidence="7">
    <location>
        <begin position="262"/>
        <end position="381"/>
    </location>
</feature>
<gene>
    <name evidence="8" type="ORF">KY465_14445</name>
</gene>
<protein>
    <submittedName>
        <fullName evidence="8">SurA N-terminal domain-containing protein</fullName>
    </submittedName>
</protein>
<comment type="subcellular location">
    <subcellularLocation>
        <location evidence="1">Cell membrane</location>
    </subcellularLocation>
</comment>
<organism evidence="8 9">
    <name type="scientific">Pseudohoeflea coraliihabitans</name>
    <dbReference type="NCBI Taxonomy" id="2860393"/>
    <lineage>
        <taxon>Bacteria</taxon>
        <taxon>Pseudomonadati</taxon>
        <taxon>Pseudomonadota</taxon>
        <taxon>Alphaproteobacteria</taxon>
        <taxon>Hyphomicrobiales</taxon>
        <taxon>Rhizobiaceae</taxon>
        <taxon>Pseudohoeflea</taxon>
    </lineage>
</organism>
<keyword evidence="9" id="KW-1185">Reference proteome</keyword>
<evidence type="ECO:0000256" key="1">
    <source>
        <dbReference type="ARBA" id="ARBA00004236"/>
    </source>
</evidence>
<sequence>MPASPIAVPQAGAYMLNTLRKGARGWVAKLLLVLLVAAFGAWGISGSMFSGTGSAVVSVGETIVTPNEYRLAYNRQMATLGRQLNTQLTSEQARAFGVPERTFGAVIAGAALDEEARKMNLGLSDERLARLVADDPTFHDFNGRFDRNNFARILSSVGMSEADYIASRSKVAVRSQIVEAVADGLDAPDALLTALAQYQAESRDVAYILLTPDALDPVAEPTNAEISAFYDAQKSRYVAPEYRKITYLKLEPEDITDPEAIAEDAVRADYEANKDRYTTAETRTVDQLVFSDREAAESAAERLASGASFDTSAEEQGRSPSDLRIGSFSQEDAPSDAIGEAAFAVSAAGGTTGVVDGPFGPVILRVAAINPASVKSFEEMEAELRRQMALAEAYDQVLNVHDSIEDALAGGSSLGEAATSQRLDLVTVEAIDRTGRDPDGTVRSDLPVSRDLLQGAFEAEVGVELPPLAIGSDGFVWYQVEAVTEERQRPLDEVRETVIADWKSEQMAEALGARATELAERLKEGDSLEEIAGELGLAVEQKYALQRDGQGPVFGEAAVQAAFGGPAGHAGVASDASGANRIIFQVTAVNDASDASAEALSEAERSNFSSRIADDILDQLVADLRTRYGVEVNRTLAERAISY</sequence>
<keyword evidence="4" id="KW-0143">Chaperone</keyword>
<keyword evidence="6" id="KW-0812">Transmembrane</keyword>
<evidence type="ECO:0000256" key="3">
    <source>
        <dbReference type="ARBA" id="ARBA00023136"/>
    </source>
</evidence>
<evidence type="ECO:0000313" key="8">
    <source>
        <dbReference type="EMBL" id="MBW3098480.1"/>
    </source>
</evidence>
<evidence type="ECO:0000256" key="4">
    <source>
        <dbReference type="ARBA" id="ARBA00023186"/>
    </source>
</evidence>
<keyword evidence="2" id="KW-1003">Cell membrane</keyword>
<comment type="caution">
    <text evidence="8">The sequence shown here is derived from an EMBL/GenBank/DDBJ whole genome shotgun (WGS) entry which is preliminary data.</text>
</comment>
<dbReference type="InterPro" id="IPR000297">
    <property type="entry name" value="PPIase_PpiC"/>
</dbReference>
<name>A0ABS6WRR7_9HYPH</name>
<feature type="region of interest" description="Disordered" evidence="5">
    <location>
        <begin position="301"/>
        <end position="331"/>
    </location>
</feature>
<keyword evidence="3 6" id="KW-0472">Membrane</keyword>
<dbReference type="Pfam" id="PF13624">
    <property type="entry name" value="SurA_N_3"/>
    <property type="match status" value="1"/>
</dbReference>
<evidence type="ECO:0000259" key="7">
    <source>
        <dbReference type="Pfam" id="PF13145"/>
    </source>
</evidence>
<feature type="transmembrane region" description="Helical" evidence="6">
    <location>
        <begin position="26"/>
        <end position="44"/>
    </location>
</feature>
<dbReference type="EMBL" id="JAHWQX010000003">
    <property type="protein sequence ID" value="MBW3098480.1"/>
    <property type="molecule type" value="Genomic_DNA"/>
</dbReference>
<evidence type="ECO:0000256" key="6">
    <source>
        <dbReference type="SAM" id="Phobius"/>
    </source>
</evidence>
<dbReference type="PANTHER" id="PTHR47529">
    <property type="entry name" value="PEPTIDYL-PROLYL CIS-TRANS ISOMERASE D"/>
    <property type="match status" value="1"/>
</dbReference>
<evidence type="ECO:0000256" key="5">
    <source>
        <dbReference type="SAM" id="MobiDB-lite"/>
    </source>
</evidence>
<reference evidence="8" key="1">
    <citation type="submission" date="2021-07" db="EMBL/GenBank/DDBJ databases">
        <title>Pseudohoeflea marina sp. nov. a polyhydroxyalcanoate-producing bacterium.</title>
        <authorList>
            <person name="Zheng W."/>
            <person name="Yu S."/>
            <person name="Huang Y."/>
        </authorList>
    </citation>
    <scope>NUCLEOTIDE SEQUENCE</scope>
    <source>
        <strain evidence="8">DP4N28-3</strain>
    </source>
</reference>